<evidence type="ECO:0000313" key="3">
    <source>
        <dbReference type="Proteomes" id="UP000297564"/>
    </source>
</evidence>
<feature type="chain" id="PRO_5021224417" evidence="1">
    <location>
        <begin position="22"/>
        <end position="109"/>
    </location>
</feature>
<dbReference type="InterPro" id="IPR025421">
    <property type="entry name" value="DUF4148"/>
</dbReference>
<dbReference type="AlphaFoldDB" id="A0A4Z0BZ58"/>
<organism evidence="2 3">
    <name type="scientific">Ramlibacter rhizophilus</name>
    <dbReference type="NCBI Taxonomy" id="1781167"/>
    <lineage>
        <taxon>Bacteria</taxon>
        <taxon>Pseudomonadati</taxon>
        <taxon>Pseudomonadota</taxon>
        <taxon>Betaproteobacteria</taxon>
        <taxon>Burkholderiales</taxon>
        <taxon>Comamonadaceae</taxon>
        <taxon>Ramlibacter</taxon>
    </lineage>
</organism>
<name>A0A4Z0BZ58_9BURK</name>
<dbReference type="Proteomes" id="UP000297564">
    <property type="component" value="Unassembled WGS sequence"/>
</dbReference>
<evidence type="ECO:0000256" key="1">
    <source>
        <dbReference type="SAM" id="SignalP"/>
    </source>
</evidence>
<proteinExistence type="predicted"/>
<evidence type="ECO:0000313" key="2">
    <source>
        <dbReference type="EMBL" id="TFZ04596.1"/>
    </source>
</evidence>
<keyword evidence="1" id="KW-0732">Signal</keyword>
<sequence length="109" mass="11679">MKAKTLLATFACLAAAAPAFAGQVIHGANTEMGYTVHPDHASQGLTREQVRAELMAAKAHPSWAQLRVGASPTSFQSKLSRAEVEAELLRAQMHPTWNARRVGAPVSMD</sequence>
<dbReference type="RefSeq" id="WP_135283478.1">
    <property type="nucleotide sequence ID" value="NZ_SMLL01000001.1"/>
</dbReference>
<dbReference type="EMBL" id="SMLL01000001">
    <property type="protein sequence ID" value="TFZ04596.1"/>
    <property type="molecule type" value="Genomic_DNA"/>
</dbReference>
<keyword evidence="3" id="KW-1185">Reference proteome</keyword>
<accession>A0A4Z0BZ58</accession>
<protein>
    <submittedName>
        <fullName evidence="2">DUF4148 domain-containing protein</fullName>
    </submittedName>
</protein>
<reference evidence="2 3" key="1">
    <citation type="submission" date="2019-03" db="EMBL/GenBank/DDBJ databases">
        <title>Ramlibacter rhizophilus CCTCC AB2015357, whole genome shotgun sequence.</title>
        <authorList>
            <person name="Zhang X."/>
            <person name="Feng G."/>
            <person name="Zhu H."/>
        </authorList>
    </citation>
    <scope>NUCLEOTIDE SEQUENCE [LARGE SCALE GENOMIC DNA]</scope>
    <source>
        <strain evidence="2 3">CCTCC AB2015357</strain>
    </source>
</reference>
<dbReference type="OrthoDB" id="8526877at2"/>
<comment type="caution">
    <text evidence="2">The sequence shown here is derived from an EMBL/GenBank/DDBJ whole genome shotgun (WGS) entry which is preliminary data.</text>
</comment>
<gene>
    <name evidence="2" type="ORF">EZ242_02275</name>
</gene>
<feature type="signal peptide" evidence="1">
    <location>
        <begin position="1"/>
        <end position="21"/>
    </location>
</feature>
<dbReference type="Pfam" id="PF13663">
    <property type="entry name" value="DUF4148"/>
    <property type="match status" value="1"/>
</dbReference>